<reference evidence="8 9" key="1">
    <citation type="submission" date="2018-03" db="EMBL/GenBank/DDBJ databases">
        <title>Draft Genome Sequences of the Obligatory Marine Myxobacteria Enhygromyxa salina SWB007.</title>
        <authorList>
            <person name="Poehlein A."/>
            <person name="Moghaddam J.A."/>
            <person name="Harms H."/>
            <person name="Alanjari M."/>
            <person name="Koenig G.M."/>
            <person name="Daniel R."/>
            <person name="Schaeberle T.F."/>
        </authorList>
    </citation>
    <scope>NUCLEOTIDE SEQUENCE [LARGE SCALE GENOMIC DNA]</scope>
    <source>
        <strain evidence="8 9">SWB007</strain>
    </source>
</reference>
<dbReference type="PROSITE" id="PS50035">
    <property type="entry name" value="PLD"/>
    <property type="match status" value="1"/>
</dbReference>
<comment type="catalytic activity">
    <reaction evidence="1">
        <text>a 1,2-diacyl-sn-glycero-3-phosphocholine + H2O = a 1,2-diacyl-sn-glycero-3-phosphate + choline + H(+)</text>
        <dbReference type="Rhea" id="RHEA:14445"/>
        <dbReference type="ChEBI" id="CHEBI:15354"/>
        <dbReference type="ChEBI" id="CHEBI:15377"/>
        <dbReference type="ChEBI" id="CHEBI:15378"/>
        <dbReference type="ChEBI" id="CHEBI:57643"/>
        <dbReference type="ChEBI" id="CHEBI:58608"/>
        <dbReference type="EC" id="3.1.4.4"/>
    </reaction>
</comment>
<name>A0A2S9YAD7_9BACT</name>
<proteinExistence type="inferred from homology"/>
<dbReference type="GO" id="GO:0016891">
    <property type="term" value="F:RNA endonuclease activity producing 5'-phosphomonoesters, hydrolytic mechanism"/>
    <property type="evidence" value="ECO:0007669"/>
    <property type="project" value="TreeGrafter"/>
</dbReference>
<comment type="caution">
    <text evidence="8">The sequence shown here is derived from an EMBL/GenBank/DDBJ whole genome shotgun (WGS) entry which is preliminary data.</text>
</comment>
<dbReference type="EC" id="3.1.4.4" evidence="3"/>
<gene>
    <name evidence="8" type="ORF">ENSA7_55850</name>
</gene>
<accession>A0A2S9YAD7</accession>
<dbReference type="SMART" id="SM00155">
    <property type="entry name" value="PLDc"/>
    <property type="match status" value="1"/>
</dbReference>
<evidence type="ECO:0000256" key="5">
    <source>
        <dbReference type="ARBA" id="ARBA00022963"/>
    </source>
</evidence>
<sequence length="170" mass="19059">MFTHPATPHRMSYPPSDLFDPLFDRAQRLLAEGMPVPIVRVVLDCSQTKREDGESADALALRVAKLFCKTCWGRDTVIPEIYYYKPSAERNAKGWAMFSMHAKCIVVDGEIALVGSANFSDRARDRNLEVGALIRDHHFVQSLLAVWEDVEGELAVVPGEELRAVIWSEG</sequence>
<keyword evidence="4" id="KW-0378">Hydrolase</keyword>
<feature type="domain" description="PLD phosphodiesterase" evidence="7">
    <location>
        <begin position="96"/>
        <end position="123"/>
    </location>
</feature>
<evidence type="ECO:0000313" key="8">
    <source>
        <dbReference type="EMBL" id="PRQ02078.1"/>
    </source>
</evidence>
<comment type="similarity">
    <text evidence="2">Belongs to the phospholipase D family.</text>
</comment>
<keyword evidence="5" id="KW-0442">Lipid degradation</keyword>
<dbReference type="InterPro" id="IPR025202">
    <property type="entry name" value="PLD-like_dom"/>
</dbReference>
<protein>
    <recommendedName>
        <fullName evidence="3">phospholipase D</fullName>
        <ecNumber evidence="3">3.1.4.4</ecNumber>
    </recommendedName>
</protein>
<dbReference type="InterPro" id="IPR001736">
    <property type="entry name" value="PLipase_D/transphosphatidylase"/>
</dbReference>
<keyword evidence="6" id="KW-0443">Lipid metabolism</keyword>
<dbReference type="EMBL" id="PVNL01000113">
    <property type="protein sequence ID" value="PRQ02078.1"/>
    <property type="molecule type" value="Genomic_DNA"/>
</dbReference>
<dbReference type="SUPFAM" id="SSF56024">
    <property type="entry name" value="Phospholipase D/nuclease"/>
    <property type="match status" value="1"/>
</dbReference>
<evidence type="ECO:0000313" key="9">
    <source>
        <dbReference type="Proteomes" id="UP000238823"/>
    </source>
</evidence>
<dbReference type="PANTHER" id="PTHR43856:SF1">
    <property type="entry name" value="MITOCHONDRIAL CARDIOLIPIN HYDROLASE"/>
    <property type="match status" value="1"/>
</dbReference>
<evidence type="ECO:0000259" key="7">
    <source>
        <dbReference type="PROSITE" id="PS50035"/>
    </source>
</evidence>
<dbReference type="AlphaFoldDB" id="A0A2S9YAD7"/>
<dbReference type="InterPro" id="IPR051406">
    <property type="entry name" value="PLD_domain"/>
</dbReference>
<dbReference type="Proteomes" id="UP000238823">
    <property type="component" value="Unassembled WGS sequence"/>
</dbReference>
<organism evidence="8 9">
    <name type="scientific">Enhygromyxa salina</name>
    <dbReference type="NCBI Taxonomy" id="215803"/>
    <lineage>
        <taxon>Bacteria</taxon>
        <taxon>Pseudomonadati</taxon>
        <taxon>Myxococcota</taxon>
        <taxon>Polyangia</taxon>
        <taxon>Nannocystales</taxon>
        <taxon>Nannocystaceae</taxon>
        <taxon>Enhygromyxa</taxon>
    </lineage>
</organism>
<dbReference type="GO" id="GO:0016042">
    <property type="term" value="P:lipid catabolic process"/>
    <property type="evidence" value="ECO:0007669"/>
    <property type="project" value="UniProtKB-KW"/>
</dbReference>
<dbReference type="RefSeq" id="WP_244923933.1">
    <property type="nucleotide sequence ID" value="NZ_PVNL01000113.1"/>
</dbReference>
<evidence type="ECO:0000256" key="4">
    <source>
        <dbReference type="ARBA" id="ARBA00022801"/>
    </source>
</evidence>
<evidence type="ECO:0000256" key="2">
    <source>
        <dbReference type="ARBA" id="ARBA00008664"/>
    </source>
</evidence>
<dbReference type="Gene3D" id="3.30.870.10">
    <property type="entry name" value="Endonuclease Chain A"/>
    <property type="match status" value="1"/>
</dbReference>
<dbReference type="PANTHER" id="PTHR43856">
    <property type="entry name" value="CARDIOLIPIN HYDROLASE"/>
    <property type="match status" value="1"/>
</dbReference>
<dbReference type="GO" id="GO:0006793">
    <property type="term" value="P:phosphorus metabolic process"/>
    <property type="evidence" value="ECO:0007669"/>
    <property type="project" value="UniProtKB-ARBA"/>
</dbReference>
<evidence type="ECO:0000256" key="3">
    <source>
        <dbReference type="ARBA" id="ARBA00012027"/>
    </source>
</evidence>
<evidence type="ECO:0000256" key="1">
    <source>
        <dbReference type="ARBA" id="ARBA00000798"/>
    </source>
</evidence>
<dbReference type="GO" id="GO:0004630">
    <property type="term" value="F:phospholipase D activity"/>
    <property type="evidence" value="ECO:0007669"/>
    <property type="project" value="UniProtKB-EC"/>
</dbReference>
<dbReference type="Pfam" id="PF13091">
    <property type="entry name" value="PLDc_2"/>
    <property type="match status" value="1"/>
</dbReference>
<evidence type="ECO:0000256" key="6">
    <source>
        <dbReference type="ARBA" id="ARBA00023098"/>
    </source>
</evidence>